<dbReference type="Proteomes" id="UP000298616">
    <property type="component" value="Chromosome"/>
</dbReference>
<evidence type="ECO:0000256" key="1">
    <source>
        <dbReference type="SAM" id="SignalP"/>
    </source>
</evidence>
<dbReference type="KEGG" id="fpf:DCC35_06855"/>
<dbReference type="EMBL" id="CP028923">
    <property type="protein sequence ID" value="QCK14478.1"/>
    <property type="molecule type" value="Genomic_DNA"/>
</dbReference>
<reference evidence="2 3" key="1">
    <citation type="submission" date="2018-04" db="EMBL/GenBank/DDBJ databases">
        <title>Complete genome uncultured novel isolate.</title>
        <authorList>
            <person name="Merlino G."/>
        </authorList>
    </citation>
    <scope>NUCLEOTIDE SEQUENCE [LARGE SCALE GENOMIC DNA]</scope>
    <source>
        <strain evidence="3">R1DC9</strain>
    </source>
</reference>
<proteinExistence type="predicted"/>
<protein>
    <submittedName>
        <fullName evidence="2">Uncharacterized protein</fullName>
    </submittedName>
</protein>
<dbReference type="RefSeq" id="WP_137090067.1">
    <property type="nucleotide sequence ID" value="NZ_CP028923.1"/>
</dbReference>
<keyword evidence="1" id="KW-0732">Signal</keyword>
<evidence type="ECO:0000313" key="3">
    <source>
        <dbReference type="Proteomes" id="UP000298616"/>
    </source>
</evidence>
<organism evidence="2 3">
    <name type="scientific">Mangrovivirga cuniculi</name>
    <dbReference type="NCBI Taxonomy" id="2715131"/>
    <lineage>
        <taxon>Bacteria</taxon>
        <taxon>Pseudomonadati</taxon>
        <taxon>Bacteroidota</taxon>
        <taxon>Cytophagia</taxon>
        <taxon>Cytophagales</taxon>
        <taxon>Mangrovivirgaceae</taxon>
        <taxon>Mangrovivirga</taxon>
    </lineage>
</organism>
<dbReference type="AlphaFoldDB" id="A0A4D7K512"/>
<keyword evidence="3" id="KW-1185">Reference proteome</keyword>
<accession>A0A4D7K512</accession>
<sequence>MKWKLITITLLIAFFNTYSQNTEIADVQWGTSSKVKRGLAYRGVIGYEGENMIAIMSNMSIKETKQVYFPSSKYTIVKVDSKLRTIKEEEVKLKVEKYRSDLKKIIQLGDDIYFFLSYENTKTDKQVLVAKKLNKSTLVPQPEGKVLAEVDFNSSSWDRTEFHVEISDDSSKVLVYNKVLSEDKEANEFILSVYNKDLNELWSEKIELPYDPDLYQVESVKLDNSGNAHVLGKLYDSKNWMGKAKGKKNGKVNYGFKLLSFYQRGKIKKEYNIELKDKFLNNLTIRFDENENILCAGFYSEEEEVNVKGIYFLRVDSKTKKVEVKSYEDFIVQHLKEISSEKGQKRIDRKIAKGKNIELDNFYIDHMMVKNDGSILLVAEEFYATQTYEPGMNGGSTTRTEYNFGNILLVNIDPEGNINWTDHIFKLKTGFFYSSYDMASVNGKVFFIYNTACDRLDAGQEESPKLLFSNNQCAALIEYDTDGNKTEHILYRSKEVDMMLVPNGCQQISENEMMISNYLGRKAALARIKFQNDNRSERSNSPNQ</sequence>
<name>A0A4D7K512_9BACT</name>
<gene>
    <name evidence="2" type="ORF">DCC35_06855</name>
</gene>
<evidence type="ECO:0000313" key="2">
    <source>
        <dbReference type="EMBL" id="QCK14478.1"/>
    </source>
</evidence>
<dbReference type="OrthoDB" id="1293445at2"/>
<feature type="chain" id="PRO_5020617267" evidence="1">
    <location>
        <begin position="20"/>
        <end position="544"/>
    </location>
</feature>
<feature type="signal peptide" evidence="1">
    <location>
        <begin position="1"/>
        <end position="19"/>
    </location>
</feature>